<gene>
    <name evidence="1" type="ORF">CLOHYLEM_07514</name>
</gene>
<dbReference type="HOGENOM" id="CLU_3134113_0_0_9"/>
<evidence type="ECO:0000313" key="1">
    <source>
        <dbReference type="EMBL" id="EEG72511.1"/>
    </source>
</evidence>
<keyword evidence="2" id="KW-1185">Reference proteome</keyword>
<proteinExistence type="predicted"/>
<evidence type="ECO:0000313" key="2">
    <source>
        <dbReference type="Proteomes" id="UP000004893"/>
    </source>
</evidence>
<reference evidence="1" key="1">
    <citation type="submission" date="2009-02" db="EMBL/GenBank/DDBJ databases">
        <authorList>
            <person name="Fulton L."/>
            <person name="Clifton S."/>
            <person name="Fulton B."/>
            <person name="Xu J."/>
            <person name="Minx P."/>
            <person name="Pepin K.H."/>
            <person name="Johnson M."/>
            <person name="Bhonagiri V."/>
            <person name="Nash W.E."/>
            <person name="Mardis E.R."/>
            <person name="Wilson R.K."/>
        </authorList>
    </citation>
    <scope>NUCLEOTIDE SEQUENCE [LARGE SCALE GENOMIC DNA]</scope>
    <source>
        <strain evidence="1">DSM 15053</strain>
    </source>
</reference>
<organism evidence="1 2">
    <name type="scientific">[Clostridium] hylemonae DSM 15053</name>
    <dbReference type="NCBI Taxonomy" id="553973"/>
    <lineage>
        <taxon>Bacteria</taxon>
        <taxon>Bacillati</taxon>
        <taxon>Bacillota</taxon>
        <taxon>Clostridia</taxon>
        <taxon>Lachnospirales</taxon>
        <taxon>Lachnospiraceae</taxon>
    </lineage>
</organism>
<dbReference type="AlphaFoldDB" id="C0C5X6"/>
<protein>
    <submittedName>
        <fullName evidence="1">Uncharacterized protein</fullName>
    </submittedName>
</protein>
<sequence length="49" mass="5663">MGAVLSLLLFNLLPSFHFVRMSIHLCRLKKETFSKRKLFVLNVSVVSQN</sequence>
<name>C0C5X6_9FIRM</name>
<dbReference type="Proteomes" id="UP000004893">
    <property type="component" value="Unassembled WGS sequence"/>
</dbReference>
<accession>C0C5X6</accession>
<comment type="caution">
    <text evidence="1">The sequence shown here is derived from an EMBL/GenBank/DDBJ whole genome shotgun (WGS) entry which is preliminary data.</text>
</comment>
<reference evidence="1" key="2">
    <citation type="submission" date="2013-06" db="EMBL/GenBank/DDBJ databases">
        <title>Draft genome sequence of Clostridium hylemonae (DSM 15053).</title>
        <authorList>
            <person name="Sudarsanam P."/>
            <person name="Ley R."/>
            <person name="Guruge J."/>
            <person name="Turnbaugh P.J."/>
            <person name="Mahowald M."/>
            <person name="Liep D."/>
            <person name="Gordon J."/>
        </authorList>
    </citation>
    <scope>NUCLEOTIDE SEQUENCE</scope>
    <source>
        <strain evidence="1">DSM 15053</strain>
    </source>
</reference>
<dbReference type="EMBL" id="ABYI02000041">
    <property type="protein sequence ID" value="EEG72511.1"/>
    <property type="molecule type" value="Genomic_DNA"/>
</dbReference>